<evidence type="ECO:0000259" key="2">
    <source>
        <dbReference type="Pfam" id="PF00582"/>
    </source>
</evidence>
<proteinExistence type="inferred from homology"/>
<dbReference type="AlphaFoldDB" id="A0A9D7E808"/>
<accession>A0A9D7E808</accession>
<reference evidence="5" key="1">
    <citation type="submission" date="2020-10" db="EMBL/GenBank/DDBJ databases">
        <title>Connecting structure to function with the recovery of over 1000 high-quality activated sludge metagenome-assembled genomes encoding full-length rRNA genes using long-read sequencing.</title>
        <authorList>
            <person name="Singleton C.M."/>
            <person name="Petriglieri F."/>
            <person name="Kristensen J.M."/>
            <person name="Kirkegaard R.H."/>
            <person name="Michaelsen T.Y."/>
            <person name="Andersen M.H."/>
            <person name="Karst S.M."/>
            <person name="Dueholm M.S."/>
            <person name="Nielsen P.H."/>
            <person name="Albertsen M."/>
        </authorList>
    </citation>
    <scope>NUCLEOTIDE SEQUENCE</scope>
    <source>
        <strain evidence="5">Bjer_18-Q3-R1-45_BAT3C.347</strain>
    </source>
</reference>
<name>A0A9D7E808_9PROT</name>
<dbReference type="InterPro" id="IPR014729">
    <property type="entry name" value="Rossmann-like_a/b/a_fold"/>
</dbReference>
<dbReference type="EMBL" id="JADJEV010000002">
    <property type="protein sequence ID" value="MBK6972069.1"/>
    <property type="molecule type" value="Genomic_DNA"/>
</dbReference>
<dbReference type="Gene3D" id="3.40.50.620">
    <property type="entry name" value="HUPs"/>
    <property type="match status" value="1"/>
</dbReference>
<dbReference type="InterPro" id="IPR006016">
    <property type="entry name" value="UspA"/>
</dbReference>
<comment type="similarity">
    <text evidence="1">Belongs to the universal stress protein A family.</text>
</comment>
<protein>
    <submittedName>
        <fullName evidence="5">Universal stress protein</fullName>
    </submittedName>
</protein>
<dbReference type="CDD" id="cd00293">
    <property type="entry name" value="USP-like"/>
    <property type="match status" value="1"/>
</dbReference>
<evidence type="ECO:0000256" key="1">
    <source>
        <dbReference type="ARBA" id="ARBA00008791"/>
    </source>
</evidence>
<dbReference type="PANTHER" id="PTHR46268">
    <property type="entry name" value="STRESS RESPONSE PROTEIN NHAX"/>
    <property type="match status" value="1"/>
</dbReference>
<dbReference type="SUPFAM" id="SSF52402">
    <property type="entry name" value="Adenine nucleotide alpha hydrolases-like"/>
    <property type="match status" value="1"/>
</dbReference>
<dbReference type="Proteomes" id="UP000807785">
    <property type="component" value="Unassembled WGS sequence"/>
</dbReference>
<dbReference type="Pfam" id="PF00582">
    <property type="entry name" value="Usp"/>
    <property type="match status" value="1"/>
</dbReference>
<dbReference type="EMBL" id="JADJEV010000005">
    <property type="protein sequence ID" value="MBK6974826.1"/>
    <property type="molecule type" value="Genomic_DNA"/>
</dbReference>
<evidence type="ECO:0000313" key="6">
    <source>
        <dbReference type="Proteomes" id="UP000807785"/>
    </source>
</evidence>
<evidence type="ECO:0000313" key="3">
    <source>
        <dbReference type="EMBL" id="MBK6972069.1"/>
    </source>
</evidence>
<comment type="caution">
    <text evidence="5">The sequence shown here is derived from an EMBL/GenBank/DDBJ whole genome shotgun (WGS) entry which is preliminary data.</text>
</comment>
<feature type="domain" description="UspA" evidence="2">
    <location>
        <begin position="1"/>
        <end position="141"/>
    </location>
</feature>
<organism evidence="5 6">
    <name type="scientific">Candidatus Methylophosphatis roskildensis</name>
    <dbReference type="NCBI Taxonomy" id="2899263"/>
    <lineage>
        <taxon>Bacteria</taxon>
        <taxon>Pseudomonadati</taxon>
        <taxon>Pseudomonadota</taxon>
        <taxon>Betaproteobacteria</taxon>
        <taxon>Nitrosomonadales</taxon>
        <taxon>Sterolibacteriaceae</taxon>
        <taxon>Candidatus Methylophosphatis</taxon>
    </lineage>
</organism>
<gene>
    <name evidence="3" type="ORF">IPH26_03650</name>
    <name evidence="4" type="ORF">IPH26_18490</name>
    <name evidence="5" type="ORF">IPH26_22865</name>
</gene>
<dbReference type="EMBL" id="JADJEV010000005">
    <property type="protein sequence ID" value="MBK6975664.1"/>
    <property type="molecule type" value="Genomic_DNA"/>
</dbReference>
<evidence type="ECO:0000313" key="4">
    <source>
        <dbReference type="EMBL" id="MBK6974826.1"/>
    </source>
</evidence>
<sequence>MYRKILAAFDGSPSGRSGLLECATIQQLLVGSELHLLAVAPIAAGIYLTEGFVPDTLQDEQNRAYREVLDEGLALLTGRGVSAEGHLVTGEPIDEICRLARELDVDLIVVGHGHRASRLERWWRGSVGASLVEDAPCSVLVAIAKQPAAP</sequence>
<evidence type="ECO:0000313" key="5">
    <source>
        <dbReference type="EMBL" id="MBK6975664.1"/>
    </source>
</evidence>
<dbReference type="PANTHER" id="PTHR46268:SF15">
    <property type="entry name" value="UNIVERSAL STRESS PROTEIN HP_0031"/>
    <property type="match status" value="1"/>
</dbReference>